<dbReference type="EMBL" id="NOXF01000001">
    <property type="protein sequence ID" value="PEQ25647.1"/>
    <property type="molecule type" value="Genomic_DNA"/>
</dbReference>
<organism evidence="2 3">
    <name type="scientific">[Clostridium] leptum DSM 753</name>
    <dbReference type="NCBI Taxonomy" id="428125"/>
    <lineage>
        <taxon>Bacteria</taxon>
        <taxon>Bacillati</taxon>
        <taxon>Bacillota</taxon>
        <taxon>Clostridia</taxon>
        <taxon>Eubacteriales</taxon>
        <taxon>Oscillospiraceae</taxon>
        <taxon>Oscillospiraceae incertae sedis</taxon>
    </lineage>
</organism>
<comment type="caution">
    <text evidence="2">The sequence shown here is derived from an EMBL/GenBank/DDBJ whole genome shotgun (WGS) entry which is preliminary data.</text>
</comment>
<sequence>MKNFHPDERNENAVRCSESNGKRETRKQRRGQKYFFFARFCLKKDCLHEHKMNKEVAYHAVCHGDQ</sequence>
<reference evidence="2 3" key="1">
    <citation type="submission" date="2017-07" db="EMBL/GenBank/DDBJ databases">
        <title>Prevalence of linear plasmids in Cutibacterium (Propionibacterium) acnes isolates obtained from prostatic tissue.</title>
        <authorList>
            <person name="Davidsson S."/>
            <person name="Carlsson J."/>
            <person name="Molling P."/>
            <person name="Andren O."/>
            <person name="Andersson S.-O."/>
            <person name="Brzuszkiewicz E."/>
            <person name="Poehlein A."/>
            <person name="Al-Zeer M."/>
            <person name="Brinkmann V."/>
            <person name="Scavenius C."/>
            <person name="Nazipi S."/>
            <person name="Soderquist B."/>
            <person name="Bruggemann H."/>
        </authorList>
    </citation>
    <scope>NUCLEOTIDE SEQUENCE [LARGE SCALE GENOMIC DNA]</scope>
    <source>
        <strain evidence="2 3">DSM 753</strain>
    </source>
</reference>
<evidence type="ECO:0000313" key="3">
    <source>
        <dbReference type="Proteomes" id="UP000220611"/>
    </source>
</evidence>
<gene>
    <name evidence="2" type="ORF">CH238_01240</name>
</gene>
<accession>A0A855A8U7</accession>
<evidence type="ECO:0000256" key="1">
    <source>
        <dbReference type="SAM" id="MobiDB-lite"/>
    </source>
</evidence>
<dbReference type="AlphaFoldDB" id="A0A855A8U7"/>
<protein>
    <submittedName>
        <fullName evidence="2">Uncharacterized protein</fullName>
    </submittedName>
</protein>
<evidence type="ECO:0000313" key="2">
    <source>
        <dbReference type="EMBL" id="PEQ25647.1"/>
    </source>
</evidence>
<name>A0A855A8U7_9FIRM</name>
<keyword evidence="3" id="KW-1185">Reference proteome</keyword>
<feature type="compositionally biased region" description="Basic and acidic residues" evidence="1">
    <location>
        <begin position="1"/>
        <end position="12"/>
    </location>
</feature>
<proteinExistence type="predicted"/>
<dbReference type="Proteomes" id="UP000220611">
    <property type="component" value="Unassembled WGS sequence"/>
</dbReference>
<feature type="region of interest" description="Disordered" evidence="1">
    <location>
        <begin position="1"/>
        <end position="28"/>
    </location>
</feature>